<accession>A0A0G4EM50</accession>
<dbReference type="PROSITE" id="PS00108">
    <property type="entry name" value="PROTEIN_KINASE_ST"/>
    <property type="match status" value="1"/>
</dbReference>
<sequence>MHSVRRILPAARATGSFKRTTIDLLPATGTFNGEPFPLHIHQHFHHGCGCAGFFSPPADRPRLDGGKSVSGAAVFQAQQRIRLQPSLASAAASATTPPTNVRGEMRALKRLGPVRAHIQMETLALERAMALNSPSIAPVKQSFSVRQDGSPPGSDVFMEMAVYRQNLRQYAAARRTMSGRSLIDEQEAKDLLYPLVVCLRDLLDKCGLIHGDVKSANVMVDGEDEGAVLKFIDFGNAHVAHADKREALNSKGAQTLIQDDIRGLGHLLGELLYGPPRRRGCCTHFNRPLASAAAYDLYDKMMRRPHTLTYEDILSHRWFAREFEGYWKPPRQPAADQAPPPPPATLEDHPAAQPSWLERLRAW</sequence>
<dbReference type="VEuPathDB" id="CryptoDB:Vbra_7877"/>
<dbReference type="Pfam" id="PF00069">
    <property type="entry name" value="Pkinase"/>
    <property type="match status" value="1"/>
</dbReference>
<dbReference type="PhylomeDB" id="A0A0G4EM50"/>
<dbReference type="InParanoid" id="A0A0G4EM50"/>
<dbReference type="InterPro" id="IPR000719">
    <property type="entry name" value="Prot_kinase_dom"/>
</dbReference>
<dbReference type="EMBL" id="CDMY01000265">
    <property type="protein sequence ID" value="CEL98228.1"/>
    <property type="molecule type" value="Genomic_DNA"/>
</dbReference>
<dbReference type="Gene3D" id="1.10.510.10">
    <property type="entry name" value="Transferase(Phosphotransferase) domain 1"/>
    <property type="match status" value="1"/>
</dbReference>
<dbReference type="InterPro" id="IPR008271">
    <property type="entry name" value="Ser/Thr_kinase_AS"/>
</dbReference>
<dbReference type="SMART" id="SM00220">
    <property type="entry name" value="S_TKc"/>
    <property type="match status" value="1"/>
</dbReference>
<dbReference type="SUPFAM" id="SSF56112">
    <property type="entry name" value="Protein kinase-like (PK-like)"/>
    <property type="match status" value="1"/>
</dbReference>
<feature type="region of interest" description="Disordered" evidence="1">
    <location>
        <begin position="329"/>
        <end position="354"/>
    </location>
</feature>
<keyword evidence="4" id="KW-1185">Reference proteome</keyword>
<dbReference type="PROSITE" id="PS50011">
    <property type="entry name" value="PROTEIN_KINASE_DOM"/>
    <property type="match status" value="1"/>
</dbReference>
<evidence type="ECO:0000313" key="3">
    <source>
        <dbReference type="EMBL" id="CEL98228.1"/>
    </source>
</evidence>
<evidence type="ECO:0000259" key="2">
    <source>
        <dbReference type="PROSITE" id="PS50011"/>
    </source>
</evidence>
<feature type="domain" description="Protein kinase" evidence="2">
    <location>
        <begin position="81"/>
        <end position="352"/>
    </location>
</feature>
<dbReference type="GO" id="GO:0005524">
    <property type="term" value="F:ATP binding"/>
    <property type="evidence" value="ECO:0007669"/>
    <property type="project" value="InterPro"/>
</dbReference>
<gene>
    <name evidence="3" type="ORF">Vbra_7877</name>
</gene>
<dbReference type="OrthoDB" id="4062651at2759"/>
<dbReference type="AlphaFoldDB" id="A0A0G4EM50"/>
<evidence type="ECO:0000313" key="4">
    <source>
        <dbReference type="Proteomes" id="UP000041254"/>
    </source>
</evidence>
<evidence type="ECO:0000256" key="1">
    <source>
        <dbReference type="SAM" id="MobiDB-lite"/>
    </source>
</evidence>
<proteinExistence type="predicted"/>
<reference evidence="3 4" key="1">
    <citation type="submission" date="2014-11" db="EMBL/GenBank/DDBJ databases">
        <authorList>
            <person name="Zhu J."/>
            <person name="Qi W."/>
            <person name="Song R."/>
        </authorList>
    </citation>
    <scope>NUCLEOTIDE SEQUENCE [LARGE SCALE GENOMIC DNA]</scope>
</reference>
<protein>
    <recommendedName>
        <fullName evidence="2">Protein kinase domain-containing protein</fullName>
    </recommendedName>
</protein>
<dbReference type="InterPro" id="IPR011009">
    <property type="entry name" value="Kinase-like_dom_sf"/>
</dbReference>
<organism evidence="3 4">
    <name type="scientific">Vitrella brassicaformis (strain CCMP3155)</name>
    <dbReference type="NCBI Taxonomy" id="1169540"/>
    <lineage>
        <taxon>Eukaryota</taxon>
        <taxon>Sar</taxon>
        <taxon>Alveolata</taxon>
        <taxon>Colpodellida</taxon>
        <taxon>Vitrellaceae</taxon>
        <taxon>Vitrella</taxon>
    </lineage>
</organism>
<dbReference type="Proteomes" id="UP000041254">
    <property type="component" value="Unassembled WGS sequence"/>
</dbReference>
<dbReference type="GO" id="GO:0004672">
    <property type="term" value="F:protein kinase activity"/>
    <property type="evidence" value="ECO:0007669"/>
    <property type="project" value="InterPro"/>
</dbReference>
<name>A0A0G4EM50_VITBC</name>